<dbReference type="RefSeq" id="WP_171471425.1">
    <property type="nucleotide sequence ID" value="NZ_CP053452.2"/>
</dbReference>
<dbReference type="EMBL" id="CP053452">
    <property type="protein sequence ID" value="QJW95685.1"/>
    <property type="molecule type" value="Genomic_DNA"/>
</dbReference>
<accession>A0A6M5YNW9</accession>
<dbReference type="Pfam" id="PF01661">
    <property type="entry name" value="Macro"/>
    <property type="match status" value="1"/>
</dbReference>
<dbReference type="KEGG" id="ftj:FTUN_3239"/>
<sequence length="204" mass="22600">MLESIWLVHPDEAMCAAFRRRFAGLRGVRVIRSRFQELEPHDAFVTAGNAFGMMTAGIDAAVVDVFGEQIMSRVQNRIRGDYYGEQPVGTAFVIDTTHAAVPFLVHAPTMRVPGSIEGTDKVYSATWAALLAVQAHNATADRKIETAAFPALGTGFGGVPFDEAARQMAVAYRYYLEPAHRIDWDVVIERHRSICYDAGRQVIR</sequence>
<dbReference type="SUPFAM" id="SSF52949">
    <property type="entry name" value="Macro domain-like"/>
    <property type="match status" value="1"/>
</dbReference>
<name>A0A6M5YNW9_9BACT</name>
<evidence type="ECO:0000313" key="2">
    <source>
        <dbReference type="EMBL" id="QJW95685.1"/>
    </source>
</evidence>
<gene>
    <name evidence="2" type="ORF">FTUN_3239</name>
</gene>
<dbReference type="AlphaFoldDB" id="A0A6M5YNW9"/>
<protein>
    <submittedName>
        <fullName evidence="2">Phage tail assembly-like protein</fullName>
    </submittedName>
</protein>
<proteinExistence type="predicted"/>
<keyword evidence="3" id="KW-1185">Reference proteome</keyword>
<dbReference type="InterPro" id="IPR002589">
    <property type="entry name" value="Macro_dom"/>
</dbReference>
<dbReference type="Proteomes" id="UP000503447">
    <property type="component" value="Chromosome"/>
</dbReference>
<organism evidence="2 3">
    <name type="scientific">Frigoriglobus tundricola</name>
    <dbReference type="NCBI Taxonomy" id="2774151"/>
    <lineage>
        <taxon>Bacteria</taxon>
        <taxon>Pseudomonadati</taxon>
        <taxon>Planctomycetota</taxon>
        <taxon>Planctomycetia</taxon>
        <taxon>Gemmatales</taxon>
        <taxon>Gemmataceae</taxon>
        <taxon>Frigoriglobus</taxon>
    </lineage>
</organism>
<dbReference type="PROSITE" id="PS51154">
    <property type="entry name" value="MACRO"/>
    <property type="match status" value="1"/>
</dbReference>
<feature type="domain" description="Macro" evidence="1">
    <location>
        <begin position="15"/>
        <end position="204"/>
    </location>
</feature>
<evidence type="ECO:0000313" key="3">
    <source>
        <dbReference type="Proteomes" id="UP000503447"/>
    </source>
</evidence>
<dbReference type="Gene3D" id="3.40.220.10">
    <property type="entry name" value="Leucine Aminopeptidase, subunit E, domain 1"/>
    <property type="match status" value="1"/>
</dbReference>
<dbReference type="SMART" id="SM00506">
    <property type="entry name" value="A1pp"/>
    <property type="match status" value="1"/>
</dbReference>
<dbReference type="InterPro" id="IPR043472">
    <property type="entry name" value="Macro_dom-like"/>
</dbReference>
<reference evidence="3" key="1">
    <citation type="submission" date="2020-05" db="EMBL/GenBank/DDBJ databases">
        <title>Frigoriglobus tundricola gen. nov., sp. nov., a psychrotolerant cellulolytic planctomycete of the family Gemmataceae with two divergent copies of 16S rRNA gene.</title>
        <authorList>
            <person name="Kulichevskaya I.S."/>
            <person name="Ivanova A.A."/>
            <person name="Naumoff D.G."/>
            <person name="Beletsky A.V."/>
            <person name="Rijpstra W.I.C."/>
            <person name="Sinninghe Damste J.S."/>
            <person name="Mardanov A.V."/>
            <person name="Ravin N.V."/>
            <person name="Dedysh S.N."/>
        </authorList>
    </citation>
    <scope>NUCLEOTIDE SEQUENCE [LARGE SCALE GENOMIC DNA]</scope>
    <source>
        <strain evidence="3">PL17</strain>
    </source>
</reference>
<evidence type="ECO:0000259" key="1">
    <source>
        <dbReference type="PROSITE" id="PS51154"/>
    </source>
</evidence>